<evidence type="ECO:0000313" key="3">
    <source>
        <dbReference type="Proteomes" id="UP000029665"/>
    </source>
</evidence>
<feature type="compositionally biased region" description="Basic and acidic residues" evidence="1">
    <location>
        <begin position="368"/>
        <end position="378"/>
    </location>
</feature>
<feature type="region of interest" description="Disordered" evidence="1">
    <location>
        <begin position="180"/>
        <end position="206"/>
    </location>
</feature>
<name>A0A060SMW1_PYCCI</name>
<feature type="region of interest" description="Disordered" evidence="1">
    <location>
        <begin position="359"/>
        <end position="398"/>
    </location>
</feature>
<dbReference type="Proteomes" id="UP000029665">
    <property type="component" value="Unassembled WGS sequence"/>
</dbReference>
<keyword evidence="3" id="KW-1185">Reference proteome</keyword>
<accession>A0A060SMW1</accession>
<dbReference type="EMBL" id="CCBP010000122">
    <property type="protein sequence ID" value="CDO73579.1"/>
    <property type="molecule type" value="Genomic_DNA"/>
</dbReference>
<dbReference type="STRING" id="5643.A0A060SMW1"/>
<comment type="caution">
    <text evidence="2">The sequence shown here is derived from an EMBL/GenBank/DDBJ whole genome shotgun (WGS) entry which is preliminary data.</text>
</comment>
<dbReference type="AlphaFoldDB" id="A0A060SMW1"/>
<organism evidence="2 3">
    <name type="scientific">Pycnoporus cinnabarinus</name>
    <name type="common">Cinnabar-red polypore</name>
    <name type="synonym">Trametes cinnabarina</name>
    <dbReference type="NCBI Taxonomy" id="5643"/>
    <lineage>
        <taxon>Eukaryota</taxon>
        <taxon>Fungi</taxon>
        <taxon>Dikarya</taxon>
        <taxon>Basidiomycota</taxon>
        <taxon>Agaricomycotina</taxon>
        <taxon>Agaricomycetes</taxon>
        <taxon>Polyporales</taxon>
        <taxon>Polyporaceae</taxon>
        <taxon>Trametes</taxon>
    </lineage>
</organism>
<feature type="compositionally biased region" description="Polar residues" evidence="1">
    <location>
        <begin position="43"/>
        <end position="57"/>
    </location>
</feature>
<evidence type="ECO:0000313" key="2">
    <source>
        <dbReference type="EMBL" id="CDO73579.1"/>
    </source>
</evidence>
<reference evidence="2" key="1">
    <citation type="submission" date="2014-01" db="EMBL/GenBank/DDBJ databases">
        <title>The genome of the white-rot fungus Pycnoporus cinnabarinus: a basidiomycete model with a versatile arsenal for lignocellulosic biomass breakdown.</title>
        <authorList>
            <person name="Levasseur A."/>
            <person name="Lomascolo A."/>
            <person name="Ruiz-Duenas F.J."/>
            <person name="Uzan E."/>
            <person name="Piumi F."/>
            <person name="Kues U."/>
            <person name="Ram A.F.J."/>
            <person name="Murat C."/>
            <person name="Haon M."/>
            <person name="Benoit I."/>
            <person name="Arfi Y."/>
            <person name="Chevret D."/>
            <person name="Drula E."/>
            <person name="Kwon M.J."/>
            <person name="Gouret P."/>
            <person name="Lesage-Meessen L."/>
            <person name="Lombard V."/>
            <person name="Mariette J."/>
            <person name="Noirot C."/>
            <person name="Park J."/>
            <person name="Patyshakuliyeva A."/>
            <person name="Wieneger R.A.B."/>
            <person name="Wosten H.A.B."/>
            <person name="Martin F."/>
            <person name="Coutinho P.M."/>
            <person name="de Vries R."/>
            <person name="Martinez A.T."/>
            <person name="Klopp C."/>
            <person name="Pontarotti P."/>
            <person name="Henrissat B."/>
            <person name="Record E."/>
        </authorList>
    </citation>
    <scope>NUCLEOTIDE SEQUENCE [LARGE SCALE GENOMIC DNA]</scope>
    <source>
        <strain evidence="2">BRFM137</strain>
    </source>
</reference>
<feature type="region of interest" description="Disordered" evidence="1">
    <location>
        <begin position="108"/>
        <end position="160"/>
    </location>
</feature>
<dbReference type="HOGENOM" id="CLU_002241_0_0_1"/>
<protein>
    <submittedName>
        <fullName evidence="2">Uncharacterized protein</fullName>
    </submittedName>
</protein>
<feature type="compositionally biased region" description="Low complexity" evidence="1">
    <location>
        <begin position="731"/>
        <end position="752"/>
    </location>
</feature>
<evidence type="ECO:0000256" key="1">
    <source>
        <dbReference type="SAM" id="MobiDB-lite"/>
    </source>
</evidence>
<gene>
    <name evidence="2" type="ORF">BN946_scf185014.g49</name>
</gene>
<proteinExistence type="predicted"/>
<dbReference type="OrthoDB" id="3210731at2759"/>
<feature type="region of interest" description="Disordered" evidence="1">
    <location>
        <begin position="727"/>
        <end position="760"/>
    </location>
</feature>
<feature type="region of interest" description="Disordered" evidence="1">
    <location>
        <begin position="32"/>
        <end position="71"/>
    </location>
</feature>
<sequence>MLLISLRIFPPNASKASSSLASLSSADENYGTWDLTSDPHVTRSAQGRLSRSHSYNNFADDESSDASTSAGFPDGCGIQGLDAEDCDVSWVPGLESKWTIGGDVGFTGYATGPPPTPPLSRQSSVDNPSIYALPSSPNGRAATNGHAPMRFDSSSSTSSLLRAPLPAQNVAEYSFETSPASTPISSLASLPLPSSPEQDRRSRASSINGRYMDVDTDHEEDAAHLPKVPITIHLNMNDLLPPAKQDFKFRISGTVLVTPRKPVLVLSSRRYKPSPTASQHPSEDEAEPDVVVIPRFRVLCADKEHISCTIQSDVNDAMVDIYNTVGDIRNAQTRKTVLQKGGQVKCGTDGARVALRPVRRSPSLPARARGEESVEVSRRSRSRHRATNGVSHREQSPSVIRQSFLASSMRMPVQRDGPLLIPSVNVTVSPLPKENMSGPPDYAVRVDLPALTEEGMEWLEFGLAHPNADSGASTADGAPKIEIVSASLEGVSVRFVTSRVVKPETGGTVPFGEASGKQWVTWVRVHLGDALGGKVEIIYLVKGRQMPLIEQASNKRKEPVPEPIFINALLPSFSLRVGVLEVNVLLKSGFEIASTKTNLSIERPVSQGLQLLHYALEEYFYPRLLIEMVPSRRDSQPSHTAALPSRPSWGWSQITVTLLLALISILQGLERFRTLSSPSVPMQPDISQAVSSIIESPLTEIITVTTTVAPSSTRWYFPDPETPSQVVSSIAAADATKSPSSSATPPSLTEASLTPTPIASPTPDDSIEFWDRVAGIWSLHFELSAIEFPQINVTQTTTEVLQRVLESICTVYDLLRRVARYPMDPTSTNVC</sequence>
<dbReference type="OMA" id="KEWITWV"/>
<feature type="compositionally biased region" description="Low complexity" evidence="1">
    <location>
        <begin position="180"/>
        <end position="196"/>
    </location>
</feature>